<dbReference type="InterPro" id="IPR036249">
    <property type="entry name" value="Thioredoxin-like_sf"/>
</dbReference>
<dbReference type="Pfam" id="PF02798">
    <property type="entry name" value="GST_N"/>
    <property type="match status" value="2"/>
</dbReference>
<name>A0A195CXL6_9HYME</name>
<evidence type="ECO:0000313" key="9">
    <source>
        <dbReference type="Proteomes" id="UP000078542"/>
    </source>
</evidence>
<dbReference type="STRING" id="456900.A0A195CXL6"/>
<feature type="domain" description="GST C-terminal" evidence="7">
    <location>
        <begin position="272"/>
        <end position="393"/>
    </location>
</feature>
<dbReference type="AlphaFoldDB" id="A0A195CXL6"/>
<dbReference type="Pfam" id="PF14497">
    <property type="entry name" value="GST_C_3"/>
    <property type="match status" value="2"/>
</dbReference>
<dbReference type="InterPro" id="IPR004045">
    <property type="entry name" value="Glutathione_S-Trfase_N"/>
</dbReference>
<evidence type="ECO:0000313" key="8">
    <source>
        <dbReference type="EMBL" id="KYN04889.1"/>
    </source>
</evidence>
<dbReference type="PANTHER" id="PTHR11571">
    <property type="entry name" value="GLUTATHIONE S-TRANSFERASE"/>
    <property type="match status" value="1"/>
</dbReference>
<evidence type="ECO:0000259" key="7">
    <source>
        <dbReference type="PROSITE" id="PS50405"/>
    </source>
</evidence>
<dbReference type="SUPFAM" id="SSF47616">
    <property type="entry name" value="GST C-terminal domain-like"/>
    <property type="match status" value="2"/>
</dbReference>
<dbReference type="SFLD" id="SFLDG01205">
    <property type="entry name" value="AMPS.1"/>
    <property type="match status" value="2"/>
</dbReference>
<dbReference type="InterPro" id="IPR036282">
    <property type="entry name" value="Glutathione-S-Trfase_C_sf"/>
</dbReference>
<comment type="catalytic activity">
    <reaction evidence="5">
        <text>RX + glutathione = an S-substituted glutathione + a halide anion + H(+)</text>
        <dbReference type="Rhea" id="RHEA:16437"/>
        <dbReference type="ChEBI" id="CHEBI:15378"/>
        <dbReference type="ChEBI" id="CHEBI:16042"/>
        <dbReference type="ChEBI" id="CHEBI:17792"/>
        <dbReference type="ChEBI" id="CHEBI:57925"/>
        <dbReference type="ChEBI" id="CHEBI:90779"/>
        <dbReference type="EC" id="2.5.1.18"/>
    </reaction>
</comment>
<keyword evidence="3 8" id="KW-0808">Transferase</keyword>
<dbReference type="GO" id="GO:0004364">
    <property type="term" value="F:glutathione transferase activity"/>
    <property type="evidence" value="ECO:0007669"/>
    <property type="project" value="UniProtKB-EC"/>
</dbReference>
<dbReference type="InterPro" id="IPR010987">
    <property type="entry name" value="Glutathione-S-Trfase_C-like"/>
</dbReference>
<dbReference type="GO" id="GO:0006749">
    <property type="term" value="P:glutathione metabolic process"/>
    <property type="evidence" value="ECO:0007669"/>
    <property type="project" value="TreeGrafter"/>
</dbReference>
<evidence type="ECO:0000259" key="6">
    <source>
        <dbReference type="PROSITE" id="PS50404"/>
    </source>
</evidence>
<dbReference type="PROSITE" id="PS50405">
    <property type="entry name" value="GST_CTER"/>
    <property type="match status" value="2"/>
</dbReference>
<dbReference type="FunFam" id="1.20.1050.10:FF:000030">
    <property type="entry name" value="Glutathione S-transferase S1"/>
    <property type="match status" value="2"/>
</dbReference>
<comment type="subunit">
    <text evidence="1">Homodimer.</text>
</comment>
<dbReference type="Gene3D" id="3.40.30.10">
    <property type="entry name" value="Glutaredoxin"/>
    <property type="match status" value="2"/>
</dbReference>
<protein>
    <recommendedName>
        <fullName evidence="2">glutathione transferase</fullName>
        <ecNumber evidence="2">2.5.1.18</ecNumber>
    </recommendedName>
</protein>
<gene>
    <name evidence="8" type="ORF">ALC62_04273</name>
</gene>
<evidence type="ECO:0000256" key="5">
    <source>
        <dbReference type="ARBA" id="ARBA00047960"/>
    </source>
</evidence>
<feature type="domain" description="GST N-terminal" evidence="6">
    <location>
        <begin position="2"/>
        <end position="79"/>
    </location>
</feature>
<evidence type="ECO:0000256" key="2">
    <source>
        <dbReference type="ARBA" id="ARBA00012452"/>
    </source>
</evidence>
<feature type="domain" description="GST N-terminal" evidence="6">
    <location>
        <begin position="193"/>
        <end position="270"/>
    </location>
</feature>
<evidence type="ECO:0000256" key="3">
    <source>
        <dbReference type="ARBA" id="ARBA00022679"/>
    </source>
</evidence>
<evidence type="ECO:0000256" key="4">
    <source>
        <dbReference type="ARBA" id="ARBA00038317"/>
    </source>
</evidence>
<dbReference type="SFLD" id="SFLDG00363">
    <property type="entry name" value="AMPS_(cytGST):_Alpha-__Mu-__Pi"/>
    <property type="match status" value="2"/>
</dbReference>
<organism evidence="8 9">
    <name type="scientific">Cyphomyrmex costatus</name>
    <dbReference type="NCBI Taxonomy" id="456900"/>
    <lineage>
        <taxon>Eukaryota</taxon>
        <taxon>Metazoa</taxon>
        <taxon>Ecdysozoa</taxon>
        <taxon>Arthropoda</taxon>
        <taxon>Hexapoda</taxon>
        <taxon>Insecta</taxon>
        <taxon>Pterygota</taxon>
        <taxon>Neoptera</taxon>
        <taxon>Endopterygota</taxon>
        <taxon>Hymenoptera</taxon>
        <taxon>Apocrita</taxon>
        <taxon>Aculeata</taxon>
        <taxon>Formicoidea</taxon>
        <taxon>Formicidae</taxon>
        <taxon>Myrmicinae</taxon>
        <taxon>Cyphomyrmex</taxon>
    </lineage>
</organism>
<evidence type="ECO:0000256" key="1">
    <source>
        <dbReference type="ARBA" id="ARBA00011738"/>
    </source>
</evidence>
<dbReference type="FunFam" id="3.40.30.10:FF:000035">
    <property type="entry name" value="hematopoietic prostaglandin D synthase"/>
    <property type="match status" value="2"/>
</dbReference>
<dbReference type="EC" id="2.5.1.18" evidence="2"/>
<dbReference type="CDD" id="cd03039">
    <property type="entry name" value="GST_N_Sigma_like"/>
    <property type="match status" value="2"/>
</dbReference>
<dbReference type="PROSITE" id="PS50404">
    <property type="entry name" value="GST_NTER"/>
    <property type="match status" value="2"/>
</dbReference>
<reference evidence="8 9" key="1">
    <citation type="submission" date="2016-03" db="EMBL/GenBank/DDBJ databases">
        <title>Cyphomyrmex costatus WGS genome.</title>
        <authorList>
            <person name="Nygaard S."/>
            <person name="Hu H."/>
            <person name="Boomsma J."/>
            <person name="Zhang G."/>
        </authorList>
    </citation>
    <scope>NUCLEOTIDE SEQUENCE [LARGE SCALE GENOMIC DNA]</scope>
    <source>
        <strain evidence="8">MS0001</strain>
        <tissue evidence="8">Whole body</tissue>
    </source>
</reference>
<dbReference type="Gene3D" id="1.20.1050.10">
    <property type="match status" value="2"/>
</dbReference>
<dbReference type="InterPro" id="IPR050213">
    <property type="entry name" value="GST_superfamily"/>
</dbReference>
<dbReference type="PANTHER" id="PTHR11571:SF224">
    <property type="entry name" value="HEMATOPOIETIC PROSTAGLANDIN D SYNTHASE"/>
    <property type="match status" value="1"/>
</dbReference>
<dbReference type="EMBL" id="KQ977220">
    <property type="protein sequence ID" value="KYN04889.1"/>
    <property type="molecule type" value="Genomic_DNA"/>
</dbReference>
<dbReference type="SFLD" id="SFLDS00019">
    <property type="entry name" value="Glutathione_Transferase_(cytos"/>
    <property type="match status" value="2"/>
</dbReference>
<accession>A0A195CXL6</accession>
<comment type="similarity">
    <text evidence="4">Belongs to the GST superfamily. Sigma family.</text>
</comment>
<dbReference type="Proteomes" id="UP000078542">
    <property type="component" value="Unassembled WGS sequence"/>
</dbReference>
<sequence>MSTYKLTYFNVTGLGESIRFLLNHCGIKFDDIRIAIDDWPKYKSNMPMGQVPVLEIDGKQYHQSRAIGRFIAKKGNLYGSDDFEAMEIDATIDSMDDIKQALTQYYCWEKDPVFKEKLKETAFQKLPYYLDKFETQVKKNGGYFVGGKLSWADFLWAAYYDYMSSAIGGDPNKNYPELKKLVEKVRTLPKKMSTYKLTYFNVTGLGESIRFLLNHCGIKFDDIRVAIDDWPKHKSNMPMGQVPVLEIDGKQYHQSRAIGRFIAKKGNLYGSDDFEAMEIDATIDSMDDIRHALSQYYWEKDSAFKEKLKETAFEKLPYYLDKFEAQVKKNGGYFVGGKLSWADFVWAAYFDYLSFILAGDPNKDHPELKKLVEKVRTLPKVKAYIEKRPTTQL</sequence>
<feature type="domain" description="GST C-terminal" evidence="7">
    <location>
        <begin position="81"/>
        <end position="205"/>
    </location>
</feature>
<dbReference type="InterPro" id="IPR004046">
    <property type="entry name" value="GST_C"/>
</dbReference>
<proteinExistence type="inferred from homology"/>
<keyword evidence="9" id="KW-1185">Reference proteome</keyword>
<dbReference type="GO" id="GO:0004602">
    <property type="term" value="F:glutathione peroxidase activity"/>
    <property type="evidence" value="ECO:0007669"/>
    <property type="project" value="UniProtKB-ARBA"/>
</dbReference>
<dbReference type="SUPFAM" id="SSF52833">
    <property type="entry name" value="Thioredoxin-like"/>
    <property type="match status" value="2"/>
</dbReference>
<dbReference type="InterPro" id="IPR040079">
    <property type="entry name" value="Glutathione_S-Trfase"/>
</dbReference>
<dbReference type="CDD" id="cd03192">
    <property type="entry name" value="GST_C_Sigma_like"/>
    <property type="match status" value="2"/>
</dbReference>